<dbReference type="PANTHER" id="PTHR24104:SF25">
    <property type="entry name" value="PROTEIN LIN-41"/>
    <property type="match status" value="1"/>
</dbReference>
<reference evidence="3" key="1">
    <citation type="submission" date="2021-02" db="EMBL/GenBank/DDBJ databases">
        <authorList>
            <person name="Nowell W R."/>
        </authorList>
    </citation>
    <scope>NUCLEOTIDE SEQUENCE</scope>
</reference>
<dbReference type="InterPro" id="IPR001258">
    <property type="entry name" value="NHL_repeat"/>
</dbReference>
<dbReference type="Proteomes" id="UP000682733">
    <property type="component" value="Unassembled WGS sequence"/>
</dbReference>
<feature type="repeat" description="NHL" evidence="2">
    <location>
        <begin position="83"/>
        <end position="118"/>
    </location>
</feature>
<gene>
    <name evidence="3" type="ORF">OVA965_LOCUS39473</name>
    <name evidence="4" type="ORF">TMI583_LOCUS40782</name>
</gene>
<accession>A0A8S2FVC8</accession>
<dbReference type="GO" id="GO:0008270">
    <property type="term" value="F:zinc ion binding"/>
    <property type="evidence" value="ECO:0007669"/>
    <property type="project" value="UniProtKB-KW"/>
</dbReference>
<dbReference type="Gene3D" id="2.120.10.30">
    <property type="entry name" value="TolB, C-terminal domain"/>
    <property type="match status" value="1"/>
</dbReference>
<dbReference type="PANTHER" id="PTHR24104">
    <property type="entry name" value="E3 UBIQUITIN-PROTEIN LIGASE NHLRC1-RELATED"/>
    <property type="match status" value="1"/>
</dbReference>
<dbReference type="InterPro" id="IPR050952">
    <property type="entry name" value="TRIM-NHL_E3_ligases"/>
</dbReference>
<dbReference type="EMBL" id="CAJNOK010040932">
    <property type="protein sequence ID" value="CAF1554435.1"/>
    <property type="molecule type" value="Genomic_DNA"/>
</dbReference>
<protein>
    <submittedName>
        <fullName evidence="3">Uncharacterized protein</fullName>
    </submittedName>
</protein>
<dbReference type="Pfam" id="PF01436">
    <property type="entry name" value="NHL"/>
    <property type="match status" value="1"/>
</dbReference>
<keyword evidence="1" id="KW-0677">Repeat</keyword>
<evidence type="ECO:0000313" key="3">
    <source>
        <dbReference type="EMBL" id="CAF1554435.1"/>
    </source>
</evidence>
<evidence type="ECO:0000256" key="2">
    <source>
        <dbReference type="PROSITE-ProRule" id="PRU00504"/>
    </source>
</evidence>
<evidence type="ECO:0000256" key="1">
    <source>
        <dbReference type="ARBA" id="ARBA00022737"/>
    </source>
</evidence>
<dbReference type="AlphaFoldDB" id="A0A8S2FVC8"/>
<dbReference type="Proteomes" id="UP000677228">
    <property type="component" value="Unassembled WGS sequence"/>
</dbReference>
<evidence type="ECO:0000313" key="5">
    <source>
        <dbReference type="Proteomes" id="UP000677228"/>
    </source>
</evidence>
<organism evidence="3 5">
    <name type="scientific">Didymodactylos carnosus</name>
    <dbReference type="NCBI Taxonomy" id="1234261"/>
    <lineage>
        <taxon>Eukaryota</taxon>
        <taxon>Metazoa</taxon>
        <taxon>Spiralia</taxon>
        <taxon>Gnathifera</taxon>
        <taxon>Rotifera</taxon>
        <taxon>Eurotatoria</taxon>
        <taxon>Bdelloidea</taxon>
        <taxon>Philodinida</taxon>
        <taxon>Philodinidae</taxon>
        <taxon>Didymodactylos</taxon>
    </lineage>
</organism>
<comment type="caution">
    <text evidence="3">The sequence shown here is derived from an EMBL/GenBank/DDBJ whole genome shotgun (WGS) entry which is preliminary data.</text>
</comment>
<dbReference type="SUPFAM" id="SSF63829">
    <property type="entry name" value="Calcium-dependent phosphotriesterase"/>
    <property type="match status" value="1"/>
</dbReference>
<dbReference type="PROSITE" id="PS51125">
    <property type="entry name" value="NHL"/>
    <property type="match status" value="1"/>
</dbReference>
<name>A0A8S2FVC8_9BILA</name>
<proteinExistence type="predicted"/>
<dbReference type="EMBL" id="CAJOBA010063444">
    <property type="protein sequence ID" value="CAF4345146.1"/>
    <property type="molecule type" value="Genomic_DNA"/>
</dbReference>
<evidence type="ECO:0000313" key="4">
    <source>
        <dbReference type="EMBL" id="CAF4345146.1"/>
    </source>
</evidence>
<dbReference type="InterPro" id="IPR011042">
    <property type="entry name" value="6-blade_b-propeller_TolB-like"/>
</dbReference>
<sequence length="160" mass="17731">MKVKYIPQAICMSKFQWNQTGIVVAGGGEGNNKDQLNRPFGIDVDFNTQTMYISNAGGNSLMKWKIGDKHGEFIVKPSNGSKPGPHTLSFPEGVRLDRGGNLYVADKGNNRIQQFCVNSTEGQTIVDRLLVPYDIAFDSQMNLFVSNVGNNSVQKFNRIQ</sequence>